<gene>
    <name evidence="2" type="ORF">RRG08_013866</name>
</gene>
<accession>A0AAE0YLG8</accession>
<reference evidence="2" key="1">
    <citation type="journal article" date="2023" name="G3 (Bethesda)">
        <title>A reference genome for the long-term kleptoplast-retaining sea slug Elysia crispata morphotype clarki.</title>
        <authorList>
            <person name="Eastman K.E."/>
            <person name="Pendleton A.L."/>
            <person name="Shaikh M.A."/>
            <person name="Suttiyut T."/>
            <person name="Ogas R."/>
            <person name="Tomko P."/>
            <person name="Gavelis G."/>
            <person name="Widhalm J.R."/>
            <person name="Wisecaver J.H."/>
        </authorList>
    </citation>
    <scope>NUCLEOTIDE SEQUENCE</scope>
    <source>
        <strain evidence="2">ECLA1</strain>
    </source>
</reference>
<dbReference type="AlphaFoldDB" id="A0AAE0YLG8"/>
<comment type="caution">
    <text evidence="2">The sequence shown here is derived from an EMBL/GenBank/DDBJ whole genome shotgun (WGS) entry which is preliminary data.</text>
</comment>
<name>A0AAE0YLG8_9GAST</name>
<dbReference type="Proteomes" id="UP001283361">
    <property type="component" value="Unassembled WGS sequence"/>
</dbReference>
<evidence type="ECO:0000313" key="3">
    <source>
        <dbReference type="Proteomes" id="UP001283361"/>
    </source>
</evidence>
<dbReference type="EMBL" id="JAWDGP010005930">
    <property type="protein sequence ID" value="KAK3749658.1"/>
    <property type="molecule type" value="Genomic_DNA"/>
</dbReference>
<evidence type="ECO:0000313" key="2">
    <source>
        <dbReference type="EMBL" id="KAK3749658.1"/>
    </source>
</evidence>
<sequence>MNTRQEIVSTPSGNSQSNKRGNIGFFRSLLVPHRRSQKYGSPFFANCEFVYTKARRVSDVGAKRHKFRARSQTLLCDGNGQTCLPSLVIPVRSFVRGMVNNFSRLGQCLTTASWWSLVGVTSLSGTCRLTLSEGWTRERWTPSWTISQALDIGHAWKLRGHEYDAITPTLLAHRLYATPSCNKFPRLGKMF</sequence>
<organism evidence="2 3">
    <name type="scientific">Elysia crispata</name>
    <name type="common">lettuce slug</name>
    <dbReference type="NCBI Taxonomy" id="231223"/>
    <lineage>
        <taxon>Eukaryota</taxon>
        <taxon>Metazoa</taxon>
        <taxon>Spiralia</taxon>
        <taxon>Lophotrochozoa</taxon>
        <taxon>Mollusca</taxon>
        <taxon>Gastropoda</taxon>
        <taxon>Heterobranchia</taxon>
        <taxon>Euthyneura</taxon>
        <taxon>Panpulmonata</taxon>
        <taxon>Sacoglossa</taxon>
        <taxon>Placobranchoidea</taxon>
        <taxon>Plakobranchidae</taxon>
        <taxon>Elysia</taxon>
    </lineage>
</organism>
<keyword evidence="3" id="KW-1185">Reference proteome</keyword>
<protein>
    <submittedName>
        <fullName evidence="2">Uncharacterized protein</fullName>
    </submittedName>
</protein>
<evidence type="ECO:0000256" key="1">
    <source>
        <dbReference type="SAM" id="MobiDB-lite"/>
    </source>
</evidence>
<proteinExistence type="predicted"/>
<feature type="region of interest" description="Disordered" evidence="1">
    <location>
        <begin position="1"/>
        <end position="20"/>
    </location>
</feature>